<dbReference type="RefSeq" id="WP_344049431.1">
    <property type="nucleotide sequence ID" value="NZ_BAAAHG010000015.1"/>
</dbReference>
<evidence type="ECO:0000313" key="6">
    <source>
        <dbReference type="EMBL" id="GAA0912222.1"/>
    </source>
</evidence>
<dbReference type="SFLD" id="SFLDG01386">
    <property type="entry name" value="main_SPASM_domain-containing"/>
    <property type="match status" value="1"/>
</dbReference>
<evidence type="ECO:0000259" key="5">
    <source>
        <dbReference type="PROSITE" id="PS51918"/>
    </source>
</evidence>
<dbReference type="SFLD" id="SFLDG01067">
    <property type="entry name" value="SPASM/twitch_domain_containing"/>
    <property type="match status" value="1"/>
</dbReference>
<dbReference type="PANTHER" id="PTHR43273">
    <property type="entry name" value="ANAEROBIC SULFATASE-MATURATING ENZYME HOMOLOG ASLB-RELATED"/>
    <property type="match status" value="1"/>
</dbReference>
<evidence type="ECO:0000256" key="4">
    <source>
        <dbReference type="ARBA" id="ARBA00023014"/>
    </source>
</evidence>
<dbReference type="PANTHER" id="PTHR43273:SF8">
    <property type="entry name" value="RADICAL SAM DOMAIN PROTEIN"/>
    <property type="match status" value="1"/>
</dbReference>
<accession>A0ABN1NMD0</accession>
<feature type="domain" description="Radical SAM core" evidence="5">
    <location>
        <begin position="4"/>
        <end position="254"/>
    </location>
</feature>
<gene>
    <name evidence="6" type="ORF">GCM10009549_24190</name>
</gene>
<dbReference type="InterPro" id="IPR007197">
    <property type="entry name" value="rSAM"/>
</dbReference>
<dbReference type="PROSITE" id="PS51918">
    <property type="entry name" value="RADICAL_SAM"/>
    <property type="match status" value="1"/>
</dbReference>
<dbReference type="Gene3D" id="3.20.20.70">
    <property type="entry name" value="Aldolase class I"/>
    <property type="match status" value="1"/>
</dbReference>
<dbReference type="SUPFAM" id="SSF102114">
    <property type="entry name" value="Radical SAM enzymes"/>
    <property type="match status" value="1"/>
</dbReference>
<keyword evidence="1" id="KW-0949">S-adenosyl-L-methionine</keyword>
<dbReference type="InterPro" id="IPR013785">
    <property type="entry name" value="Aldolase_TIM"/>
</dbReference>
<dbReference type="Pfam" id="PF04055">
    <property type="entry name" value="Radical_SAM"/>
    <property type="match status" value="1"/>
</dbReference>
<evidence type="ECO:0000256" key="3">
    <source>
        <dbReference type="ARBA" id="ARBA00023004"/>
    </source>
</evidence>
<sequence>MASRTGIDTFIIKTVEWCNLDCTYCYFYHGQDSSFEKRPRYLPRRAIDAFVPKVIDHCRTHEIGTIHLTLHGGEPLLQKKDDYLWMMEQFDKIDAAGIRTIRKCTTNGVTLNDEWAELLARYNVHLGISIDGSRELHDSARVDLAGHGSYDRAVRGLRTALKWADKGLNVGTITVLNPDEHGGDTYRHLRSLGVELINILLPENNYVLPPAARTDGRTYGDVLVEFFDAWVAEDNERVDIGLFADITRAVAGLPSFSDQFGFAPVRVAVLETDGSLQPTDNFRACADGMSELGVSIYQDSIDKLYNHEFFQLCINQQKFIPDECKSCEFVDICGGGRITSRYSKEDGFTRKSVHCDALYRIFGHVRKTLMENDLMKS</sequence>
<keyword evidence="7" id="KW-1185">Reference proteome</keyword>
<keyword evidence="3" id="KW-0408">Iron</keyword>
<dbReference type="InterPro" id="IPR058240">
    <property type="entry name" value="rSAM_sf"/>
</dbReference>
<proteinExistence type="predicted"/>
<keyword evidence="2" id="KW-0479">Metal-binding</keyword>
<protein>
    <recommendedName>
        <fullName evidence="5">Radical SAM core domain-containing protein</fullName>
    </recommendedName>
</protein>
<dbReference type="EMBL" id="BAAAHG010000015">
    <property type="protein sequence ID" value="GAA0912222.1"/>
    <property type="molecule type" value="Genomic_DNA"/>
</dbReference>
<dbReference type="CDD" id="cd01335">
    <property type="entry name" value="Radical_SAM"/>
    <property type="match status" value="1"/>
</dbReference>
<evidence type="ECO:0000256" key="2">
    <source>
        <dbReference type="ARBA" id="ARBA00022723"/>
    </source>
</evidence>
<reference evidence="6 7" key="1">
    <citation type="journal article" date="2019" name="Int. J. Syst. Evol. Microbiol.">
        <title>The Global Catalogue of Microorganisms (GCM) 10K type strain sequencing project: providing services to taxonomists for standard genome sequencing and annotation.</title>
        <authorList>
            <consortium name="The Broad Institute Genomics Platform"/>
            <consortium name="The Broad Institute Genome Sequencing Center for Infectious Disease"/>
            <person name="Wu L."/>
            <person name="Ma J."/>
        </authorList>
    </citation>
    <scope>NUCLEOTIDE SEQUENCE [LARGE SCALE GENOMIC DNA]</scope>
    <source>
        <strain evidence="6 7">JCM 10673</strain>
    </source>
</reference>
<dbReference type="SFLD" id="SFLDS00029">
    <property type="entry name" value="Radical_SAM"/>
    <property type="match status" value="1"/>
</dbReference>
<organism evidence="6 7">
    <name type="scientific">Streptomyces thermoalcalitolerans</name>
    <dbReference type="NCBI Taxonomy" id="65605"/>
    <lineage>
        <taxon>Bacteria</taxon>
        <taxon>Bacillati</taxon>
        <taxon>Actinomycetota</taxon>
        <taxon>Actinomycetes</taxon>
        <taxon>Kitasatosporales</taxon>
        <taxon>Streptomycetaceae</taxon>
        <taxon>Streptomyces</taxon>
    </lineage>
</organism>
<dbReference type="InterPro" id="IPR023867">
    <property type="entry name" value="Sulphatase_maturase_rSAM"/>
</dbReference>
<name>A0ABN1NMD0_9ACTN</name>
<evidence type="ECO:0000256" key="1">
    <source>
        <dbReference type="ARBA" id="ARBA00022691"/>
    </source>
</evidence>
<dbReference type="Proteomes" id="UP001501005">
    <property type="component" value="Unassembled WGS sequence"/>
</dbReference>
<comment type="caution">
    <text evidence="6">The sequence shown here is derived from an EMBL/GenBank/DDBJ whole genome shotgun (WGS) entry which is preliminary data.</text>
</comment>
<dbReference type="SFLD" id="SFLDG01072">
    <property type="entry name" value="dehydrogenase_like"/>
    <property type="match status" value="1"/>
</dbReference>
<evidence type="ECO:0000313" key="7">
    <source>
        <dbReference type="Proteomes" id="UP001501005"/>
    </source>
</evidence>
<keyword evidence="4" id="KW-0411">Iron-sulfur</keyword>